<sequence length="202" mass="23250">MVVVQGKKIQKIITVKRTTSILAFIYILTLLSWVPLYSSSYLDWKFFPDRNQTLIGLIFINKEQLFTAVCFINAFFGVLSLLVIVIFTTILICQLKAKSEWRKSANVQKDKAESMSNRDKSTVVMVVLISVILIICYTPSIIISLVTYCYTEFSVEGTYFFLYQIVWSGAFVLENLNSSVNILLYLKMSSKYKAIFKNLFFL</sequence>
<dbReference type="Pfam" id="PF10324">
    <property type="entry name" value="7TM_GPCR_Srw"/>
    <property type="match status" value="1"/>
</dbReference>
<dbReference type="InterPro" id="IPR017452">
    <property type="entry name" value="GPCR_Rhodpsn_7TM"/>
</dbReference>
<protein>
    <recommendedName>
        <fullName evidence="9">G-protein coupled receptors family 1 profile domain-containing protein</fullName>
    </recommendedName>
</protein>
<keyword evidence="3 8" id="KW-1133">Transmembrane helix</keyword>
<dbReference type="InterPro" id="IPR019427">
    <property type="entry name" value="7TM_GPCR_serpentine_rcpt_Srw"/>
</dbReference>
<evidence type="ECO:0000313" key="10">
    <source>
        <dbReference type="EMBL" id="CAG5135629.1"/>
    </source>
</evidence>
<name>A0A8S4A1L4_9EUPU</name>
<dbReference type="Gene3D" id="1.20.1070.10">
    <property type="entry name" value="Rhodopsin 7-helix transmembrane proteins"/>
    <property type="match status" value="1"/>
</dbReference>
<feature type="transmembrane region" description="Helical" evidence="8">
    <location>
        <begin position="21"/>
        <end position="38"/>
    </location>
</feature>
<evidence type="ECO:0000313" key="11">
    <source>
        <dbReference type="Proteomes" id="UP000678393"/>
    </source>
</evidence>
<dbReference type="SUPFAM" id="SSF81321">
    <property type="entry name" value="Family A G protein-coupled receptor-like"/>
    <property type="match status" value="1"/>
</dbReference>
<proteinExistence type="predicted"/>
<keyword evidence="11" id="KW-1185">Reference proteome</keyword>
<accession>A0A8S4A1L4</accession>
<dbReference type="PANTHER" id="PTHR24243">
    <property type="entry name" value="G-PROTEIN COUPLED RECEPTOR"/>
    <property type="match status" value="1"/>
</dbReference>
<dbReference type="PROSITE" id="PS50262">
    <property type="entry name" value="G_PROTEIN_RECEP_F1_2"/>
    <property type="match status" value="1"/>
</dbReference>
<gene>
    <name evidence="10" type="ORF">CUNI_LOCUS21187</name>
</gene>
<reference evidence="10" key="1">
    <citation type="submission" date="2021-04" db="EMBL/GenBank/DDBJ databases">
        <authorList>
            <consortium name="Molecular Ecology Group"/>
        </authorList>
    </citation>
    <scope>NUCLEOTIDE SEQUENCE</scope>
</reference>
<comment type="subcellular location">
    <subcellularLocation>
        <location evidence="1">Membrane</location>
        <topology evidence="1">Multi-pass membrane protein</topology>
    </subcellularLocation>
</comment>
<evidence type="ECO:0000256" key="5">
    <source>
        <dbReference type="ARBA" id="ARBA00023136"/>
    </source>
</evidence>
<evidence type="ECO:0000259" key="9">
    <source>
        <dbReference type="PROSITE" id="PS50262"/>
    </source>
</evidence>
<keyword evidence="5 8" id="KW-0472">Membrane</keyword>
<evidence type="ECO:0000256" key="2">
    <source>
        <dbReference type="ARBA" id="ARBA00022692"/>
    </source>
</evidence>
<keyword evidence="4" id="KW-0297">G-protein coupled receptor</keyword>
<evidence type="ECO:0000256" key="7">
    <source>
        <dbReference type="ARBA" id="ARBA00023224"/>
    </source>
</evidence>
<feature type="domain" description="G-protein coupled receptors family 1 profile" evidence="9">
    <location>
        <begin position="1"/>
        <end position="185"/>
    </location>
</feature>
<feature type="transmembrane region" description="Helical" evidence="8">
    <location>
        <begin position="123"/>
        <end position="148"/>
    </location>
</feature>
<evidence type="ECO:0000256" key="6">
    <source>
        <dbReference type="ARBA" id="ARBA00023170"/>
    </source>
</evidence>
<dbReference type="OrthoDB" id="6276488at2759"/>
<keyword evidence="7" id="KW-0807">Transducer</keyword>
<feature type="transmembrane region" description="Helical" evidence="8">
    <location>
        <begin position="160"/>
        <end position="186"/>
    </location>
</feature>
<evidence type="ECO:0000256" key="4">
    <source>
        <dbReference type="ARBA" id="ARBA00023040"/>
    </source>
</evidence>
<dbReference type="GO" id="GO:0016020">
    <property type="term" value="C:membrane"/>
    <property type="evidence" value="ECO:0007669"/>
    <property type="project" value="UniProtKB-SubCell"/>
</dbReference>
<evidence type="ECO:0000256" key="1">
    <source>
        <dbReference type="ARBA" id="ARBA00004141"/>
    </source>
</evidence>
<dbReference type="GO" id="GO:0008528">
    <property type="term" value="F:G protein-coupled peptide receptor activity"/>
    <property type="evidence" value="ECO:0007669"/>
    <property type="project" value="InterPro"/>
</dbReference>
<evidence type="ECO:0000256" key="3">
    <source>
        <dbReference type="ARBA" id="ARBA00022989"/>
    </source>
</evidence>
<dbReference type="Proteomes" id="UP000678393">
    <property type="component" value="Unassembled WGS sequence"/>
</dbReference>
<keyword evidence="6" id="KW-0675">Receptor</keyword>
<feature type="transmembrane region" description="Helical" evidence="8">
    <location>
        <begin position="65"/>
        <end position="93"/>
    </location>
</feature>
<organism evidence="10 11">
    <name type="scientific">Candidula unifasciata</name>
    <dbReference type="NCBI Taxonomy" id="100452"/>
    <lineage>
        <taxon>Eukaryota</taxon>
        <taxon>Metazoa</taxon>
        <taxon>Spiralia</taxon>
        <taxon>Lophotrochozoa</taxon>
        <taxon>Mollusca</taxon>
        <taxon>Gastropoda</taxon>
        <taxon>Heterobranchia</taxon>
        <taxon>Euthyneura</taxon>
        <taxon>Panpulmonata</taxon>
        <taxon>Eupulmonata</taxon>
        <taxon>Stylommatophora</taxon>
        <taxon>Helicina</taxon>
        <taxon>Helicoidea</taxon>
        <taxon>Geomitridae</taxon>
        <taxon>Candidula</taxon>
    </lineage>
</organism>
<dbReference type="PANTHER" id="PTHR24243:SF208">
    <property type="entry name" value="PYROKININ-1 RECEPTOR"/>
    <property type="match status" value="1"/>
</dbReference>
<keyword evidence="2 8" id="KW-0812">Transmembrane</keyword>
<comment type="caution">
    <text evidence="10">The sequence shown here is derived from an EMBL/GenBank/DDBJ whole genome shotgun (WGS) entry which is preliminary data.</text>
</comment>
<dbReference type="AlphaFoldDB" id="A0A8S4A1L4"/>
<evidence type="ECO:0000256" key="8">
    <source>
        <dbReference type="SAM" id="Phobius"/>
    </source>
</evidence>
<dbReference type="EMBL" id="CAJHNH020008440">
    <property type="protein sequence ID" value="CAG5135629.1"/>
    <property type="molecule type" value="Genomic_DNA"/>
</dbReference>